<name>A0A2H3C9B0_9AGAR</name>
<dbReference type="GO" id="GO:0005991">
    <property type="term" value="P:trehalose metabolic process"/>
    <property type="evidence" value="ECO:0007669"/>
    <property type="project" value="InterPro"/>
</dbReference>
<dbReference type="STRING" id="1076256.A0A2H3C9B0"/>
<protein>
    <recommendedName>
        <fullName evidence="3">Alpha,alpha-trehalase</fullName>
    </recommendedName>
</protein>
<proteinExistence type="predicted"/>
<dbReference type="EMBL" id="KZ293417">
    <property type="protein sequence ID" value="PBK75832.1"/>
    <property type="molecule type" value="Genomic_DNA"/>
</dbReference>
<reference evidence="2" key="1">
    <citation type="journal article" date="2017" name="Nat. Ecol. Evol.">
        <title>Genome expansion and lineage-specific genetic innovations in the forest pathogenic fungi Armillaria.</title>
        <authorList>
            <person name="Sipos G."/>
            <person name="Prasanna A.N."/>
            <person name="Walter M.C."/>
            <person name="O'Connor E."/>
            <person name="Balint B."/>
            <person name="Krizsan K."/>
            <person name="Kiss B."/>
            <person name="Hess J."/>
            <person name="Varga T."/>
            <person name="Slot J."/>
            <person name="Riley R."/>
            <person name="Boka B."/>
            <person name="Rigling D."/>
            <person name="Barry K."/>
            <person name="Lee J."/>
            <person name="Mihaltcheva S."/>
            <person name="LaButti K."/>
            <person name="Lipzen A."/>
            <person name="Waldron R."/>
            <person name="Moloney N.M."/>
            <person name="Sperisen C."/>
            <person name="Kredics L."/>
            <person name="Vagvoelgyi C."/>
            <person name="Patrignani A."/>
            <person name="Fitzpatrick D."/>
            <person name="Nagy I."/>
            <person name="Doyle S."/>
            <person name="Anderson J.B."/>
            <person name="Grigoriev I.V."/>
            <person name="Gueldener U."/>
            <person name="Muensterkoetter M."/>
            <person name="Nagy L.G."/>
        </authorList>
    </citation>
    <scope>NUCLEOTIDE SEQUENCE [LARGE SCALE GENOMIC DNA]</scope>
    <source>
        <strain evidence="2">28-4</strain>
    </source>
</reference>
<dbReference type="AlphaFoldDB" id="A0A2H3C9B0"/>
<evidence type="ECO:0000313" key="2">
    <source>
        <dbReference type="Proteomes" id="UP000218334"/>
    </source>
</evidence>
<evidence type="ECO:0008006" key="3">
    <source>
        <dbReference type="Google" id="ProtNLM"/>
    </source>
</evidence>
<dbReference type="InterPro" id="IPR001661">
    <property type="entry name" value="Glyco_hydro_37"/>
</dbReference>
<evidence type="ECO:0000313" key="1">
    <source>
        <dbReference type="EMBL" id="PBK75832.1"/>
    </source>
</evidence>
<dbReference type="Pfam" id="PF01204">
    <property type="entry name" value="Trehalase"/>
    <property type="match status" value="1"/>
</dbReference>
<dbReference type="GO" id="GO:0004555">
    <property type="term" value="F:alpha,alpha-trehalase activity"/>
    <property type="evidence" value="ECO:0007669"/>
    <property type="project" value="InterPro"/>
</dbReference>
<sequence>MQFDAVKLSHLVDTEYGNQGIDFKMVPREGFGWMNSAYQVGLSFLTTHMRRAVAACTSPEVFFGAPSGTDSIMANRTAPMTDPLGLAMDALDIASQ</sequence>
<dbReference type="Proteomes" id="UP000218334">
    <property type="component" value="Unassembled WGS sequence"/>
</dbReference>
<gene>
    <name evidence="1" type="ORF">ARMSODRAFT_877463</name>
</gene>
<keyword evidence="2" id="KW-1185">Reference proteome</keyword>
<accession>A0A2H3C9B0</accession>
<organism evidence="1 2">
    <name type="scientific">Armillaria solidipes</name>
    <dbReference type="NCBI Taxonomy" id="1076256"/>
    <lineage>
        <taxon>Eukaryota</taxon>
        <taxon>Fungi</taxon>
        <taxon>Dikarya</taxon>
        <taxon>Basidiomycota</taxon>
        <taxon>Agaricomycotina</taxon>
        <taxon>Agaricomycetes</taxon>
        <taxon>Agaricomycetidae</taxon>
        <taxon>Agaricales</taxon>
        <taxon>Marasmiineae</taxon>
        <taxon>Physalacriaceae</taxon>
        <taxon>Armillaria</taxon>
    </lineage>
</organism>